<dbReference type="OrthoDB" id="9997777at2"/>
<gene>
    <name evidence="2" type="ORF">AT727_23680</name>
</gene>
<feature type="chain" id="PRO_5038675301" description="Prokaryotic membrane lipoprotein lipid attachment site profile" evidence="1">
    <location>
        <begin position="22"/>
        <end position="109"/>
    </location>
</feature>
<dbReference type="RefSeq" id="WP_058491509.1">
    <property type="nucleotide sequence ID" value="NZ_LOCK01000033.1"/>
</dbReference>
<reference evidence="2 3" key="1">
    <citation type="submission" date="2015-12" db="EMBL/GenBank/DDBJ databases">
        <title>Draft Genome Sequence of Desulfitobacterium hafniense Strain DH, a Sulfate-reducing Bacterium Isolated from Paddy Soils.</title>
        <authorList>
            <person name="Bao P."/>
            <person name="Zhang X."/>
            <person name="Li G."/>
        </authorList>
    </citation>
    <scope>NUCLEOTIDE SEQUENCE [LARGE SCALE GENOMIC DNA]</scope>
    <source>
        <strain evidence="2 3">DH</strain>
    </source>
</reference>
<organism evidence="2 3">
    <name type="scientific">Desulfitobacterium hafniense</name>
    <name type="common">Desulfitobacterium frappieri</name>
    <dbReference type="NCBI Taxonomy" id="49338"/>
    <lineage>
        <taxon>Bacteria</taxon>
        <taxon>Bacillati</taxon>
        <taxon>Bacillota</taxon>
        <taxon>Clostridia</taxon>
        <taxon>Eubacteriales</taxon>
        <taxon>Desulfitobacteriaceae</taxon>
        <taxon>Desulfitobacterium</taxon>
    </lineage>
</organism>
<evidence type="ECO:0000313" key="3">
    <source>
        <dbReference type="Proteomes" id="UP000054623"/>
    </source>
</evidence>
<evidence type="ECO:0000313" key="2">
    <source>
        <dbReference type="EMBL" id="KTE90795.1"/>
    </source>
</evidence>
<keyword evidence="1" id="KW-0732">Signal</keyword>
<comment type="caution">
    <text evidence="2">The sequence shown here is derived from an EMBL/GenBank/DDBJ whole genome shotgun (WGS) entry which is preliminary data.</text>
</comment>
<protein>
    <recommendedName>
        <fullName evidence="4">Prokaryotic membrane lipoprotein lipid attachment site profile</fullName>
    </recommendedName>
</protein>
<dbReference type="Proteomes" id="UP000054623">
    <property type="component" value="Unassembled WGS sequence"/>
</dbReference>
<dbReference type="EMBL" id="LOCK01000033">
    <property type="protein sequence ID" value="KTE90795.1"/>
    <property type="molecule type" value="Genomic_DNA"/>
</dbReference>
<dbReference type="PROSITE" id="PS51257">
    <property type="entry name" value="PROKAR_LIPOPROTEIN"/>
    <property type="match status" value="1"/>
</dbReference>
<dbReference type="AlphaFoldDB" id="A0A0W1JGW7"/>
<evidence type="ECO:0000256" key="1">
    <source>
        <dbReference type="SAM" id="SignalP"/>
    </source>
</evidence>
<accession>A0A0W1JGW7</accession>
<feature type="signal peptide" evidence="1">
    <location>
        <begin position="1"/>
        <end position="21"/>
    </location>
</feature>
<evidence type="ECO:0008006" key="4">
    <source>
        <dbReference type="Google" id="ProtNLM"/>
    </source>
</evidence>
<proteinExistence type="predicted"/>
<name>A0A0W1JGW7_DESHA</name>
<sequence>MKKRFLLIFLTLVLIMAVGCANEEPAEITDQSTDSVEEVEVARGIKIDYDVEYEQEIFGDASKDEIYEIIDDIFEKVSDDEDYENNIDSIIEEVFKDHGITDEDNLDFA</sequence>